<keyword evidence="3" id="KW-1185">Reference proteome</keyword>
<name>A0A226F243_FOLCA</name>
<dbReference type="STRING" id="158441.A0A226F243"/>
<comment type="caution">
    <text evidence="2">The sequence shown here is derived from an EMBL/GenBank/DDBJ whole genome shotgun (WGS) entry which is preliminary data.</text>
</comment>
<dbReference type="OrthoDB" id="6428063at2759"/>
<dbReference type="OMA" id="MWIREVP"/>
<dbReference type="InterPro" id="IPR008042">
    <property type="entry name" value="Retrotrans_Pao"/>
</dbReference>
<dbReference type="EMBL" id="LNIX01000001">
    <property type="protein sequence ID" value="OXA63484.1"/>
    <property type="molecule type" value="Genomic_DNA"/>
</dbReference>
<dbReference type="Pfam" id="PF05380">
    <property type="entry name" value="Peptidase_A17"/>
    <property type="match status" value="1"/>
</dbReference>
<dbReference type="AlphaFoldDB" id="A0A226F243"/>
<feature type="compositionally biased region" description="Polar residues" evidence="1">
    <location>
        <begin position="724"/>
        <end position="734"/>
    </location>
</feature>
<dbReference type="Gene3D" id="3.10.10.10">
    <property type="entry name" value="HIV Type 1 Reverse Transcriptase, subunit A, domain 1"/>
    <property type="match status" value="1"/>
</dbReference>
<dbReference type="Proteomes" id="UP000198287">
    <property type="component" value="Unassembled WGS sequence"/>
</dbReference>
<organism evidence="2 3">
    <name type="scientific">Folsomia candida</name>
    <name type="common">Springtail</name>
    <dbReference type="NCBI Taxonomy" id="158441"/>
    <lineage>
        <taxon>Eukaryota</taxon>
        <taxon>Metazoa</taxon>
        <taxon>Ecdysozoa</taxon>
        <taxon>Arthropoda</taxon>
        <taxon>Hexapoda</taxon>
        <taxon>Collembola</taxon>
        <taxon>Entomobryomorpha</taxon>
        <taxon>Isotomoidea</taxon>
        <taxon>Isotomidae</taxon>
        <taxon>Proisotominae</taxon>
        <taxon>Folsomia</taxon>
    </lineage>
</organism>
<dbReference type="PANTHER" id="PTHR47331:SF1">
    <property type="entry name" value="GAG-LIKE PROTEIN"/>
    <property type="match status" value="1"/>
</dbReference>
<evidence type="ECO:0000313" key="2">
    <source>
        <dbReference type="EMBL" id="OXA63484.1"/>
    </source>
</evidence>
<reference evidence="2 3" key="1">
    <citation type="submission" date="2015-12" db="EMBL/GenBank/DDBJ databases">
        <title>The genome of Folsomia candida.</title>
        <authorList>
            <person name="Faddeeva A."/>
            <person name="Derks M.F."/>
            <person name="Anvar Y."/>
            <person name="Smit S."/>
            <person name="Van Straalen N."/>
            <person name="Roelofs D."/>
        </authorList>
    </citation>
    <scope>NUCLEOTIDE SEQUENCE [LARGE SCALE GENOMIC DNA]</scope>
    <source>
        <strain evidence="2 3">VU population</strain>
        <tissue evidence="2">Whole body</tissue>
    </source>
</reference>
<dbReference type="InterPro" id="IPR043502">
    <property type="entry name" value="DNA/RNA_pol_sf"/>
</dbReference>
<dbReference type="InterPro" id="IPR043128">
    <property type="entry name" value="Rev_trsase/Diguanyl_cyclase"/>
</dbReference>
<evidence type="ECO:0008006" key="4">
    <source>
        <dbReference type="Google" id="ProtNLM"/>
    </source>
</evidence>
<sequence>MCPGLSIPRTRPEVVPPQAAMSNQLCRNDVLLQTELVRVIWKGRVVRLIYDSRNQQSFVRRDTMQRLGVNKIGEEWVNNCLFGGMVTGPIKHNKYRIQIESLSGHHRESLEVLDRDDICGLIARVSSGPWIKELANQGVHLTDFTSESPEIEILIGSDYYGKLMTGRVVQLKSGPISTFGWSLGGKVPKDDIGMTVTSLFLASMDESKLWDLDVIGITDPAEHLNKENQDKEVKEHFLQSVCREGDGRYRVSLPWMDGRPNIPCNKNIAERRLVSATEKIIRSGYYDKYDEVFESWRKEGIIEEIADDDEVFSHYLPHRAVIKPDSITTPIRPVFDASCKTKRTPSLNESLEKGPNLLEQIPDVLLRFRRGQIGVTSDIRKAFLQIKVTPEDTNYLRFLWWEDWSKKKLRIFRHLCVVFGVNCSPYLLGAVIEHHLKSVNTVEKDVAEQLWKSLYVDNCVSTDSSKSELKHFKSVATKIMEDAKMDLRMWEWSHQDNSITSVLGMKWNKADDTLGYQVEDCALQQQYTKREVLSCAQKFFYPLGYLCPALIVPKIILQEAWKNKISWDQNLDENLIAKFTMWIREVPSFQEIWIKRNAFGDGGGNMQMHTFVDASKSAYAAAVFLRVENDGEVDLHLLQARSRVAPIKQVSIPRLELLACTIGARLTTLVKKVLSMEEGKTFFWSDSSTALAWIRGDDMGEVCGKSCTRDLDPEQGRRVASHPGDTQPSRSTFSWMQPCPVTRFAMVGGSTLVETG</sequence>
<dbReference type="SUPFAM" id="SSF56672">
    <property type="entry name" value="DNA/RNA polymerases"/>
    <property type="match status" value="1"/>
</dbReference>
<dbReference type="PANTHER" id="PTHR47331">
    <property type="entry name" value="PHD-TYPE DOMAIN-CONTAINING PROTEIN"/>
    <property type="match status" value="1"/>
</dbReference>
<proteinExistence type="predicted"/>
<dbReference type="GO" id="GO:0071897">
    <property type="term" value="P:DNA biosynthetic process"/>
    <property type="evidence" value="ECO:0007669"/>
    <property type="project" value="UniProtKB-ARBA"/>
</dbReference>
<feature type="region of interest" description="Disordered" evidence="1">
    <location>
        <begin position="713"/>
        <end position="734"/>
    </location>
</feature>
<accession>A0A226F243</accession>
<protein>
    <recommendedName>
        <fullName evidence="4">Peptidase aspartic putative domain-containing protein</fullName>
    </recommendedName>
</protein>
<evidence type="ECO:0000313" key="3">
    <source>
        <dbReference type="Proteomes" id="UP000198287"/>
    </source>
</evidence>
<evidence type="ECO:0000256" key="1">
    <source>
        <dbReference type="SAM" id="MobiDB-lite"/>
    </source>
</evidence>
<dbReference type="Gene3D" id="3.30.70.270">
    <property type="match status" value="1"/>
</dbReference>
<gene>
    <name evidence="2" type="ORF">Fcan01_03532</name>
</gene>